<evidence type="ECO:0000313" key="4">
    <source>
        <dbReference type="Proteomes" id="UP000199452"/>
    </source>
</evidence>
<accession>A0A1G6RFK6</accession>
<evidence type="ECO:0000313" key="3">
    <source>
        <dbReference type="EMBL" id="SDD03338.1"/>
    </source>
</evidence>
<feature type="domain" description="Peptidase S74" evidence="2">
    <location>
        <begin position="582"/>
        <end position="678"/>
    </location>
</feature>
<dbReference type="STRING" id="1640674.SAMN05216323_10744"/>
<dbReference type="RefSeq" id="WP_092440431.1">
    <property type="nucleotide sequence ID" value="NZ_FMYP01000074.1"/>
</dbReference>
<evidence type="ECO:0000259" key="2">
    <source>
        <dbReference type="PROSITE" id="PS51688"/>
    </source>
</evidence>
<protein>
    <submittedName>
        <fullName evidence="3">Chaperone of endosialidase</fullName>
    </submittedName>
</protein>
<sequence length="716" mass="75574">MIRRLLIFAIGLSLFLTNDLFAQIPQGISYQSVVRNSAGATQIATPGTIRFSILQGGETGTAVYVETQSFTTSAQGLIVATIGKGTPTQGTFSAINWGGNSYYLKVEVDISNKGSYSLSGTSPIVSVPYALTAGSLATTGGASGNVLTWDGGNSDPNVALFEVKDKSGNPIFSVYPTGVEIIFDETAPVRGAKGGFAVSGRNSTRAVVDIMRMNADSTTVYVNNLAKRGAKGGFAVSGRNSTRAAGSEILRVTPDSTRIYTANAASGFGVGQRGSGSTDSYLKLLPNNYFIGHQSGIKTTGLYNTFFGYTTGLVNTTGANNIFIGYEVGKANTTGSFNNFTGYQAGLKNTIGFDNVFIGNKAGQKNVDGSYNVFLGSEAGNNNVDGLYNTFLGYQAGFSNTGGASWLGDFNTFIGYQAGYSATTGYRNIAIGYQAGYGLTTNRYNVLIGETAGYSLSTGQANVCIGTYSGQSLTSGVGNIAIGLDAGFVNSTGEENVYLGLGAGRGSTGSRCVFLGSYAGYSELGNDKLYIENSTSSTPLIGGDFAANRVGINRMPTTYTLEVGGTIWANGTAITAGISTWSDTRFKTNVTPISNPIDLIMKLRGVRFDWKREAFPDRNFTSGKQVGFIAQDVESILPEVVTTDAEGFKSVSYDKVSAVLVEAVKAQQLQIEQLKTENTKVALMAKENTEQKASIDELKARIAKLEEMLNKLISNK</sequence>
<keyword evidence="1" id="KW-0175">Coiled coil</keyword>
<evidence type="ECO:0000256" key="1">
    <source>
        <dbReference type="SAM" id="Coils"/>
    </source>
</evidence>
<reference evidence="3 4" key="1">
    <citation type="submission" date="2016-09" db="EMBL/GenBank/DDBJ databases">
        <authorList>
            <person name="Capua I."/>
            <person name="De Benedictis P."/>
            <person name="Joannis T."/>
            <person name="Lombin L.H."/>
            <person name="Cattoli G."/>
        </authorList>
    </citation>
    <scope>NUCLEOTIDE SEQUENCE [LARGE SCALE GENOMIC DNA]</scope>
    <source>
        <strain evidence="3 4">A7P-90m</strain>
    </source>
</reference>
<dbReference type="Gene3D" id="1.10.10.10">
    <property type="entry name" value="Winged helix-like DNA-binding domain superfamily/Winged helix DNA-binding domain"/>
    <property type="match status" value="1"/>
</dbReference>
<dbReference type="EMBL" id="FMYP01000074">
    <property type="protein sequence ID" value="SDD03338.1"/>
    <property type="molecule type" value="Genomic_DNA"/>
</dbReference>
<dbReference type="Pfam" id="PF13884">
    <property type="entry name" value="Peptidase_S74"/>
    <property type="match status" value="1"/>
</dbReference>
<proteinExistence type="predicted"/>
<dbReference type="InterPro" id="IPR036388">
    <property type="entry name" value="WH-like_DNA-bd_sf"/>
</dbReference>
<name>A0A1G6RFK6_9BACT</name>
<dbReference type="InterPro" id="IPR030392">
    <property type="entry name" value="S74_ICA"/>
</dbReference>
<dbReference type="AlphaFoldDB" id="A0A1G6RFK6"/>
<organism evidence="3 4">
    <name type="scientific">Williamwhitmania taraxaci</name>
    <dbReference type="NCBI Taxonomy" id="1640674"/>
    <lineage>
        <taxon>Bacteria</taxon>
        <taxon>Pseudomonadati</taxon>
        <taxon>Bacteroidota</taxon>
        <taxon>Bacteroidia</taxon>
        <taxon>Bacteroidales</taxon>
        <taxon>Williamwhitmaniaceae</taxon>
        <taxon>Williamwhitmania</taxon>
    </lineage>
</organism>
<gene>
    <name evidence="3" type="ORF">SAMN05216323_10744</name>
</gene>
<dbReference type="OrthoDB" id="9765957at2"/>
<dbReference type="Proteomes" id="UP000199452">
    <property type="component" value="Unassembled WGS sequence"/>
</dbReference>
<keyword evidence="4" id="KW-1185">Reference proteome</keyword>
<dbReference type="PROSITE" id="PS51688">
    <property type="entry name" value="ICA"/>
    <property type="match status" value="1"/>
</dbReference>
<feature type="coiled-coil region" evidence="1">
    <location>
        <begin position="688"/>
        <end position="715"/>
    </location>
</feature>